<dbReference type="Pfam" id="PF06165">
    <property type="entry name" value="GH94_b-supersand"/>
    <property type="match status" value="1"/>
</dbReference>
<keyword evidence="6" id="KW-1185">Reference proteome</keyword>
<dbReference type="InterPro" id="IPR052047">
    <property type="entry name" value="GH94_Enzymes"/>
</dbReference>
<dbReference type="EMBL" id="AFNU02000007">
    <property type="protein sequence ID" value="ERJ11884.1"/>
    <property type="molecule type" value="Genomic_DNA"/>
</dbReference>
<dbReference type="InterPro" id="IPR010383">
    <property type="entry name" value="Glyco_hydrolase_94_b-supersand"/>
</dbReference>
<feature type="domain" description="Glycosyl hydrolase 94 catalytic" evidence="4">
    <location>
        <begin position="314"/>
        <end position="545"/>
    </location>
</feature>
<dbReference type="SUPFAM" id="SSF48208">
    <property type="entry name" value="Six-hairpin glycosidases"/>
    <property type="match status" value="1"/>
</dbReference>
<evidence type="ECO:0000256" key="1">
    <source>
        <dbReference type="ARBA" id="ARBA00022676"/>
    </source>
</evidence>
<dbReference type="Pfam" id="PF17167">
    <property type="entry name" value="Glyco_hydro_94"/>
    <property type="match status" value="2"/>
</dbReference>
<protein>
    <submittedName>
        <fullName evidence="5">Cellobiose phosphorylase protein</fullName>
    </submittedName>
</protein>
<evidence type="ECO:0000259" key="3">
    <source>
        <dbReference type="Pfam" id="PF06165"/>
    </source>
</evidence>
<dbReference type="InParanoid" id="F7PWG4"/>
<evidence type="ECO:0000259" key="4">
    <source>
        <dbReference type="Pfam" id="PF17167"/>
    </source>
</evidence>
<dbReference type="STRING" id="1033810.HLPCO_002124"/>
<dbReference type="GO" id="GO:0016757">
    <property type="term" value="F:glycosyltransferase activity"/>
    <property type="evidence" value="ECO:0007669"/>
    <property type="project" value="UniProtKB-KW"/>
</dbReference>
<dbReference type="GO" id="GO:0005975">
    <property type="term" value="P:carbohydrate metabolic process"/>
    <property type="evidence" value="ECO:0007669"/>
    <property type="project" value="InterPro"/>
</dbReference>
<dbReference type="PANTHER" id="PTHR37469:SF2">
    <property type="entry name" value="CELLOBIONIC ACID PHOSPHORYLASE"/>
    <property type="match status" value="1"/>
</dbReference>
<evidence type="ECO:0000256" key="2">
    <source>
        <dbReference type="ARBA" id="ARBA00022679"/>
    </source>
</evidence>
<organism evidence="5 6">
    <name type="scientific">Haloplasma contractile SSD-17B</name>
    <dbReference type="NCBI Taxonomy" id="1033810"/>
    <lineage>
        <taxon>Bacteria</taxon>
        <taxon>Bacillati</taxon>
        <taxon>Mycoplasmatota</taxon>
        <taxon>Mollicutes</taxon>
        <taxon>Haloplasmatales</taxon>
        <taxon>Haloplasmataceae</taxon>
        <taxon>Haloplasma</taxon>
    </lineage>
</organism>
<keyword evidence="1" id="KW-0328">Glycosyltransferase</keyword>
<dbReference type="AlphaFoldDB" id="F7PWG4"/>
<dbReference type="PANTHER" id="PTHR37469">
    <property type="entry name" value="CELLOBIONIC ACID PHOSPHORYLASE-RELATED"/>
    <property type="match status" value="1"/>
</dbReference>
<dbReference type="CDD" id="cd11749">
    <property type="entry name" value="GH94N_LBP_like"/>
    <property type="match status" value="1"/>
</dbReference>
<dbReference type="Proteomes" id="UP000005707">
    <property type="component" value="Unassembled WGS sequence"/>
</dbReference>
<dbReference type="Gene3D" id="2.70.98.40">
    <property type="entry name" value="Glycoside hydrolase, family 65, N-terminal domain"/>
    <property type="match status" value="1"/>
</dbReference>
<dbReference type="InterPro" id="IPR008928">
    <property type="entry name" value="6-hairpin_glycosidase_sf"/>
</dbReference>
<evidence type="ECO:0000313" key="6">
    <source>
        <dbReference type="Proteomes" id="UP000005707"/>
    </source>
</evidence>
<name>F7PWG4_9MOLU</name>
<dbReference type="InterPro" id="IPR033432">
    <property type="entry name" value="GH94_catalytic"/>
</dbReference>
<dbReference type="InterPro" id="IPR012341">
    <property type="entry name" value="6hp_glycosidase-like_sf"/>
</dbReference>
<accession>F7PWG4</accession>
<dbReference type="eggNOG" id="COG3459">
    <property type="taxonomic scope" value="Bacteria"/>
</dbReference>
<proteinExistence type="predicted"/>
<dbReference type="InterPro" id="IPR037018">
    <property type="entry name" value="GH65_N"/>
</dbReference>
<evidence type="ECO:0000313" key="5">
    <source>
        <dbReference type="EMBL" id="ERJ11884.1"/>
    </source>
</evidence>
<reference evidence="5 6" key="1">
    <citation type="journal article" date="2011" name="J. Bacteriol.">
        <title>Genome sequence of Haloplasma contractile, an unusual contractile bacterium from a deep-sea anoxic brine lake.</title>
        <authorList>
            <person name="Antunes A."/>
            <person name="Alam I."/>
            <person name="El Dorry H."/>
            <person name="Siam R."/>
            <person name="Robertson A."/>
            <person name="Bajic V.B."/>
            <person name="Stingl U."/>
        </authorList>
    </citation>
    <scope>NUCLEOTIDE SEQUENCE [LARGE SCALE GENOMIC DNA]</scope>
    <source>
        <strain evidence="5 6">SSD-17B</strain>
    </source>
</reference>
<comment type="caution">
    <text evidence="5">The sequence shown here is derived from an EMBL/GenBank/DDBJ whole genome shotgun (WGS) entry which is preliminary data.</text>
</comment>
<dbReference type="Gene3D" id="1.50.10.10">
    <property type="match status" value="1"/>
</dbReference>
<feature type="domain" description="Glycosyl hydrolase 94 catalytic" evidence="4">
    <location>
        <begin position="607"/>
        <end position="801"/>
    </location>
</feature>
<dbReference type="RefSeq" id="WP_008824495.1">
    <property type="nucleotide sequence ID" value="NZ_AFNU02000007.1"/>
</dbReference>
<feature type="domain" description="Glycosyl hydrolase 94 supersandwich" evidence="3">
    <location>
        <begin position="91"/>
        <end position="299"/>
    </location>
</feature>
<reference evidence="5 6" key="2">
    <citation type="journal article" date="2013" name="PLoS ONE">
        <title>INDIGO - INtegrated Data Warehouse of MIcrobial GenOmes with Examples from the Red Sea Extremophiles.</title>
        <authorList>
            <person name="Alam I."/>
            <person name="Antunes A."/>
            <person name="Kamau A.A."/>
            <person name="Ba Alawi W."/>
            <person name="Kalkatawi M."/>
            <person name="Stingl U."/>
            <person name="Bajic V.B."/>
        </authorList>
    </citation>
    <scope>NUCLEOTIDE SEQUENCE [LARGE SCALE GENOMIC DNA]</scope>
    <source>
        <strain evidence="5 6">SSD-17B</strain>
    </source>
</reference>
<keyword evidence="2" id="KW-0808">Transferase</keyword>
<gene>
    <name evidence="5" type="ORF">HLPCO_002124</name>
</gene>
<sequence length="894" mass="102239">MNKCKFKEKNETFTLDNAKDTSYLYFPITNGFKLKSSVNSQLNGDLKLDQNQFAMVPVSQEDLQNNLFGRHFWMNINGFGLYNASGVSAVQKVRQDDDVSVEAGFLYHKTTRTNDELRLSIELTTFSPYGHDNVELTKVTIQNSSEKPLTFTPTVAIPLYSRSADNLRDHRHVTALLNRAKVVQNGIINQPSLSFDERGHQVNHTRYGVFATTDTQEAAKAYYPKLQEFVGEGGSLDWPKSLLESPDTTYQVGDDMDGFEVNGGIGFAETTLAPQETKSYVMSIVVSEDEPIDEMANQYTVDMFDQKFDEMRAYWSEKMSSLSIQTGDSQFDQYVKWVSLQPILRRIFGCSFLPHHDYGRGGRGWRDLWQDCLALLLTEPEDVEYLLYNNYLGVKIDGTNATIIGSEPGEFVADRNNIPRVWMDHGAWPWNTTKLYLERSGNYDFLFRTQGYFKDKHVHFTRTEDETYDESQGTLQKDKDGNVYEGTILEHILLQNLVQYYNVGEHNNMRLEGADWNDGLDMAKDKGESVTFTAFYAMNLMQISEVLTHLKEQGLSSIEVLEEMRVLLTNDISFDDIEGKHETLNKYFNLITSTVSGKKATIKLDELISTLKNMSEAIRDHLRNKEWLKVNDNTAFYNGYYDNKGNKLEGVINDHVRMTLTGQVFPLMSDIATSEQTKDIIASSKELLYDQKVGGYRLNNNYNEVKLDMGRLFGFAFGHKENGAMFSHMAMMFANALYQQGETKEATSILEEIYEHCMDFDTSKIYPGIPEYIDPDGRGMYHYLTGSASWFILNVVNEMFGVKGHYGKLHLKPSLLKHQFNADGKASISTLYRERKVTITYTNVKQLSHDDYQIKSVLFNNEEVPFEHVDNGVIIDPSHLNDDYTDIEVILDEV</sequence>